<dbReference type="RefSeq" id="WP_099348637.1">
    <property type="nucleotide sequence ID" value="NZ_AP023326.1"/>
</dbReference>
<dbReference type="FunFam" id="1.10.10.10:FF:000001">
    <property type="entry name" value="LysR family transcriptional regulator"/>
    <property type="match status" value="1"/>
</dbReference>
<dbReference type="Gene3D" id="3.40.190.290">
    <property type="match status" value="1"/>
</dbReference>
<organism evidence="6 7">
    <name type="scientific">Acetobacter aceti</name>
    <dbReference type="NCBI Taxonomy" id="435"/>
    <lineage>
        <taxon>Bacteria</taxon>
        <taxon>Pseudomonadati</taxon>
        <taxon>Pseudomonadota</taxon>
        <taxon>Alphaproteobacteria</taxon>
        <taxon>Acetobacterales</taxon>
        <taxon>Acetobacteraceae</taxon>
        <taxon>Acetobacter</taxon>
        <taxon>Acetobacter subgen. Acetobacter</taxon>
    </lineage>
</organism>
<dbReference type="InterPro" id="IPR036388">
    <property type="entry name" value="WH-like_DNA-bd_sf"/>
</dbReference>
<dbReference type="Gene3D" id="1.10.10.10">
    <property type="entry name" value="Winged helix-like DNA-binding domain superfamily/Winged helix DNA-binding domain"/>
    <property type="match status" value="1"/>
</dbReference>
<proteinExistence type="inferred from homology"/>
<feature type="domain" description="HTH lysR-type" evidence="5">
    <location>
        <begin position="4"/>
        <end position="61"/>
    </location>
</feature>
<gene>
    <name evidence="6" type="ORF">AAJCM20276_06660</name>
</gene>
<dbReference type="EMBL" id="AP023326">
    <property type="protein sequence ID" value="BCI66042.1"/>
    <property type="molecule type" value="Genomic_DNA"/>
</dbReference>
<evidence type="ECO:0000256" key="4">
    <source>
        <dbReference type="ARBA" id="ARBA00023163"/>
    </source>
</evidence>
<accession>A0A6S6PMT4</accession>
<dbReference type="PANTHER" id="PTHR30537">
    <property type="entry name" value="HTH-TYPE TRANSCRIPTIONAL REGULATOR"/>
    <property type="match status" value="1"/>
</dbReference>
<keyword evidence="4" id="KW-0804">Transcription</keyword>
<evidence type="ECO:0000256" key="1">
    <source>
        <dbReference type="ARBA" id="ARBA00009437"/>
    </source>
</evidence>
<keyword evidence="2" id="KW-0805">Transcription regulation</keyword>
<dbReference type="GO" id="GO:0043565">
    <property type="term" value="F:sequence-specific DNA binding"/>
    <property type="evidence" value="ECO:0007669"/>
    <property type="project" value="TreeGrafter"/>
</dbReference>
<dbReference type="SUPFAM" id="SSF53850">
    <property type="entry name" value="Periplasmic binding protein-like II"/>
    <property type="match status" value="1"/>
</dbReference>
<dbReference type="Pfam" id="PF03466">
    <property type="entry name" value="LysR_substrate"/>
    <property type="match status" value="1"/>
</dbReference>
<reference evidence="6 7" key="1">
    <citation type="submission" date="2020-07" db="EMBL/GenBank/DDBJ databases">
        <title>Complete Genome Sequence of an acetic acid bacterium, Acetobacter aceti JCM20276.</title>
        <authorList>
            <person name="Hirose Y."/>
            <person name="Mihara H."/>
        </authorList>
    </citation>
    <scope>NUCLEOTIDE SEQUENCE [LARGE SCALE GENOMIC DNA]</scope>
    <source>
        <strain evidence="6 7">JCM20276</strain>
    </source>
</reference>
<dbReference type="PANTHER" id="PTHR30537:SF5">
    <property type="entry name" value="HTH-TYPE TRANSCRIPTIONAL ACTIVATOR TTDR-RELATED"/>
    <property type="match status" value="1"/>
</dbReference>
<dbReference type="InterPro" id="IPR058163">
    <property type="entry name" value="LysR-type_TF_proteobact-type"/>
</dbReference>
<dbReference type="InterPro" id="IPR000847">
    <property type="entry name" value="LysR_HTH_N"/>
</dbReference>
<evidence type="ECO:0000259" key="5">
    <source>
        <dbReference type="PROSITE" id="PS50931"/>
    </source>
</evidence>
<evidence type="ECO:0000313" key="7">
    <source>
        <dbReference type="Proteomes" id="UP000515220"/>
    </source>
</evidence>
<evidence type="ECO:0000256" key="2">
    <source>
        <dbReference type="ARBA" id="ARBA00023015"/>
    </source>
</evidence>
<evidence type="ECO:0000313" key="6">
    <source>
        <dbReference type="EMBL" id="BCI66042.1"/>
    </source>
</evidence>
<dbReference type="GO" id="GO:0006351">
    <property type="term" value="P:DNA-templated transcription"/>
    <property type="evidence" value="ECO:0007669"/>
    <property type="project" value="TreeGrafter"/>
</dbReference>
<dbReference type="Proteomes" id="UP000515220">
    <property type="component" value="Chromosome"/>
</dbReference>
<protein>
    <submittedName>
        <fullName evidence="6">LysR family transcriptional regulator</fullName>
    </submittedName>
</protein>
<comment type="similarity">
    <text evidence="1">Belongs to the LysR transcriptional regulatory family.</text>
</comment>
<dbReference type="GO" id="GO:0003700">
    <property type="term" value="F:DNA-binding transcription factor activity"/>
    <property type="evidence" value="ECO:0007669"/>
    <property type="project" value="InterPro"/>
</dbReference>
<name>A0A6S6PMT4_ACEAC</name>
<dbReference type="SUPFAM" id="SSF46785">
    <property type="entry name" value="Winged helix' DNA-binding domain"/>
    <property type="match status" value="1"/>
</dbReference>
<dbReference type="PRINTS" id="PR00039">
    <property type="entry name" value="HTHLYSR"/>
</dbReference>
<sequence length="308" mass="34057">MRLPDFEAWAIFVKVAEHGSFARAAEAIQLSTPTVSKAVSRLEAHLGIALFNRTSRQLSLTETGRDTLLHARRMLADAEAAESEARDSTRIPSGVVRIAAPMTFGTEHLSPMLPALLTRHPDLELDIHFSDALTDLVADGFDMAIRIASLADSTLKVRKLCSVRLMLVATPAWCDRVGSITHPEDLSKLKGFVYTNTNTPGSLKLIHQNGDGFMLSQQALIRTNNAEAFLPSLEAGLGYGLFPEFMIWEGVRDGRFIPLLPEWNVPAIGIYLVTPPSTRRPLRVTVVMDYLTEAFTRMPWAQENENSC</sequence>
<dbReference type="Pfam" id="PF00126">
    <property type="entry name" value="HTH_1"/>
    <property type="match status" value="1"/>
</dbReference>
<evidence type="ECO:0000256" key="3">
    <source>
        <dbReference type="ARBA" id="ARBA00023125"/>
    </source>
</evidence>
<dbReference type="InterPro" id="IPR005119">
    <property type="entry name" value="LysR_subst-bd"/>
</dbReference>
<dbReference type="CDD" id="cd08422">
    <property type="entry name" value="PBP2_CrgA_like"/>
    <property type="match status" value="1"/>
</dbReference>
<keyword evidence="3" id="KW-0238">DNA-binding</keyword>
<dbReference type="InterPro" id="IPR036390">
    <property type="entry name" value="WH_DNA-bd_sf"/>
</dbReference>
<dbReference type="AlphaFoldDB" id="A0A6S6PMT4"/>
<dbReference type="PROSITE" id="PS50931">
    <property type="entry name" value="HTH_LYSR"/>
    <property type="match status" value="1"/>
</dbReference>